<protein>
    <submittedName>
        <fullName evidence="2">Uncharacterized protein</fullName>
    </submittedName>
</protein>
<evidence type="ECO:0000256" key="1">
    <source>
        <dbReference type="SAM" id="Coils"/>
    </source>
</evidence>
<comment type="caution">
    <text evidence="2">The sequence shown here is derived from an EMBL/GenBank/DDBJ whole genome shotgun (WGS) entry which is preliminary data.</text>
</comment>
<proteinExistence type="predicted"/>
<dbReference type="AlphaFoldDB" id="A0A4C1SVE3"/>
<name>A0A4C1SVE3_EUMVA</name>
<keyword evidence="3" id="KW-1185">Reference proteome</keyword>
<organism evidence="2 3">
    <name type="scientific">Eumeta variegata</name>
    <name type="common">Bagworm moth</name>
    <name type="synonym">Eumeta japonica</name>
    <dbReference type="NCBI Taxonomy" id="151549"/>
    <lineage>
        <taxon>Eukaryota</taxon>
        <taxon>Metazoa</taxon>
        <taxon>Ecdysozoa</taxon>
        <taxon>Arthropoda</taxon>
        <taxon>Hexapoda</taxon>
        <taxon>Insecta</taxon>
        <taxon>Pterygota</taxon>
        <taxon>Neoptera</taxon>
        <taxon>Endopterygota</taxon>
        <taxon>Lepidoptera</taxon>
        <taxon>Glossata</taxon>
        <taxon>Ditrysia</taxon>
        <taxon>Tineoidea</taxon>
        <taxon>Psychidae</taxon>
        <taxon>Oiketicinae</taxon>
        <taxon>Eumeta</taxon>
    </lineage>
</organism>
<evidence type="ECO:0000313" key="3">
    <source>
        <dbReference type="Proteomes" id="UP000299102"/>
    </source>
</evidence>
<dbReference type="Proteomes" id="UP000299102">
    <property type="component" value="Unassembled WGS sequence"/>
</dbReference>
<feature type="coiled-coil region" evidence="1">
    <location>
        <begin position="124"/>
        <end position="161"/>
    </location>
</feature>
<accession>A0A4C1SVE3</accession>
<sequence>MHMAGDAQLGDDSEKKFKCQSNVKVPKIAICITCESVYHPNDFTRLKKGKFISDMLVVYNEHSVEKLTSKGDFQNIELTENAREIIAETKIYERDRVKEELRNNISLNKTRESMLLDETIIDDLNLLRVENDLLKQLNDKLKDKNNILKKLIDNKDNMNKEHPISFVEVVKYDKMPTRKVVPNIIIKPKNVNNKDTEKIVKKQILGDITVPVQRISTSKTGDVIIKCKNKEDVERTTQRLNDKMKDNYRVEMQSFKFPRLKILDVQNNMSLIELEDDIKNRNSSILNGTFSLAFGQMLSSGGAKPLQRKQSLASPDPSHVHDECFVGLTTSKLPASATANRSFTIFRFVNNKAPNYYLCLIRLPKGTKTFVPLPYSHVKRDEFLREARATEQLAV</sequence>
<keyword evidence="1" id="KW-0175">Coiled coil</keyword>
<reference evidence="2 3" key="1">
    <citation type="journal article" date="2019" name="Commun. Biol.">
        <title>The bagworm genome reveals a unique fibroin gene that provides high tensile strength.</title>
        <authorList>
            <person name="Kono N."/>
            <person name="Nakamura H."/>
            <person name="Ohtoshi R."/>
            <person name="Tomita M."/>
            <person name="Numata K."/>
            <person name="Arakawa K."/>
        </authorList>
    </citation>
    <scope>NUCLEOTIDE SEQUENCE [LARGE SCALE GENOMIC DNA]</scope>
</reference>
<evidence type="ECO:0000313" key="2">
    <source>
        <dbReference type="EMBL" id="GBP05864.1"/>
    </source>
</evidence>
<gene>
    <name evidence="2" type="ORF">EVAR_5153_1</name>
</gene>
<dbReference type="EMBL" id="BGZK01000019">
    <property type="protein sequence ID" value="GBP05864.1"/>
    <property type="molecule type" value="Genomic_DNA"/>
</dbReference>